<dbReference type="Pfam" id="PF14107">
    <property type="entry name" value="DUF4280"/>
    <property type="match status" value="1"/>
</dbReference>
<proteinExistence type="predicted"/>
<dbReference type="Proteomes" id="UP000238042">
    <property type="component" value="Unassembled WGS sequence"/>
</dbReference>
<dbReference type="SUPFAM" id="SSF53474">
    <property type="entry name" value="alpha/beta-Hydrolases"/>
    <property type="match status" value="1"/>
</dbReference>
<protein>
    <recommendedName>
        <fullName evidence="3">DUF4280 domain-containing protein</fullName>
    </recommendedName>
</protein>
<organism evidence="1 2">
    <name type="scientific">Apibacter adventoris</name>
    <dbReference type="NCBI Taxonomy" id="1679466"/>
    <lineage>
        <taxon>Bacteria</taxon>
        <taxon>Pseudomonadati</taxon>
        <taxon>Bacteroidota</taxon>
        <taxon>Flavobacteriia</taxon>
        <taxon>Flavobacteriales</taxon>
        <taxon>Weeksellaceae</taxon>
        <taxon>Apibacter</taxon>
    </lineage>
</organism>
<accession>A0A2S8A9B1</accession>
<dbReference type="OrthoDB" id="1454494at2"/>
<dbReference type="EMBL" id="PSZM01000042">
    <property type="protein sequence ID" value="PQL91141.1"/>
    <property type="molecule type" value="Genomic_DNA"/>
</dbReference>
<gene>
    <name evidence="1" type="ORF">C4S77_08655</name>
</gene>
<dbReference type="Gene3D" id="3.40.50.1820">
    <property type="entry name" value="alpha/beta hydrolase"/>
    <property type="match status" value="1"/>
</dbReference>
<evidence type="ECO:0000313" key="1">
    <source>
        <dbReference type="EMBL" id="PQL91141.1"/>
    </source>
</evidence>
<reference evidence="1 2" key="1">
    <citation type="submission" date="2018-02" db="EMBL/GenBank/DDBJ databases">
        <title>Genome sequences of Apibacter spp., gut symbionts of Asian honey bees.</title>
        <authorList>
            <person name="Kwong W.K."/>
            <person name="Steele M.I."/>
            <person name="Moran N.A."/>
        </authorList>
    </citation>
    <scope>NUCLEOTIDE SEQUENCE [LARGE SCALE GENOMIC DNA]</scope>
    <source>
        <strain evidence="2">wkB301</strain>
    </source>
</reference>
<evidence type="ECO:0000313" key="2">
    <source>
        <dbReference type="Proteomes" id="UP000238042"/>
    </source>
</evidence>
<sequence length="695" mass="74230">MSQLYVPDGALTTCLEGKANSEIKVTSQSSVYINNKLKATENDRFKDNFHCQKMVSGSASVCSWIGAAVGALGGPVGSFVGYFAGKFVGGLLGNRLATQTLPSLCSSLCKPSRWTVVHPKVKISKQKALLEKANLRCMMGGIIYIVLPDMNVALTHARLAQGAYTNVDFDNPENNSEIDGFKPVSAERAEEILGKDWKKLLDQDEKNGFYATLYEDKNGNMVVAYRGTDPGAGINDIKEDYMQAMGLSSDQYNASVKLAKKVQDAKNAGDIKGDVSITGHSLGGGLATIAGAATGYPTYTYNAAAVHEKTYERNGIDANNTKHIQAYVGTKDPLNGLQDNREMVLSGGVLAAPVLPVLGGAAGSAAGTVVGGSAGAIARSTTLNPVTMGSTMVGGGFIGSQAGGMLGTAGGGVLGGVLALSGIWGNFTGGLPRQQGMQRIVVLQDCSWLQGHFIGDMITAMEQMQKRMGTGNPVKANMEITPTTLSRSEILKDWWNGYDYEGSGWGHGPRQLLAEWLGVDNKVNNLFDAGMLSMLQFGEGQISGQALEKVKNDPAMVAREQELVNLIKNDPRYGNEAFSIKDVDLVCFGGQRAPGDMWDQAKGFWKEEYRDTWKVAGNELTWMVRNTNVTSAAQVAADGTITMNHSFSDIFDLRPGGRSHAYNTITGITGTAYHDVLGGNDLLHLNAEWTSIIKP</sequence>
<dbReference type="RefSeq" id="WP_105247206.1">
    <property type="nucleotide sequence ID" value="NZ_PSZM01000042.1"/>
</dbReference>
<dbReference type="Pfam" id="PF26363">
    <property type="entry name" value="Phospholipase-like"/>
    <property type="match status" value="1"/>
</dbReference>
<evidence type="ECO:0008006" key="3">
    <source>
        <dbReference type="Google" id="ProtNLM"/>
    </source>
</evidence>
<comment type="caution">
    <text evidence="1">The sequence shown here is derived from an EMBL/GenBank/DDBJ whole genome shotgun (WGS) entry which is preliminary data.</text>
</comment>
<name>A0A2S8A9B1_9FLAO</name>
<dbReference type="InterPro" id="IPR025460">
    <property type="entry name" value="DUF4280"/>
</dbReference>
<dbReference type="InterPro" id="IPR029058">
    <property type="entry name" value="AB_hydrolase_fold"/>
</dbReference>
<keyword evidence="2" id="KW-1185">Reference proteome</keyword>
<dbReference type="AlphaFoldDB" id="A0A2S8A9B1"/>